<dbReference type="PANTHER" id="PTHR34501:SF2">
    <property type="entry name" value="OUTER MEMBRANE PORIN F-RELATED"/>
    <property type="match status" value="1"/>
</dbReference>
<evidence type="ECO:0000256" key="1">
    <source>
        <dbReference type="ARBA" id="ARBA00004571"/>
    </source>
</evidence>
<keyword evidence="2 4" id="KW-0732">Signal</keyword>
<dbReference type="EMBL" id="JAERTY010000002">
    <property type="protein sequence ID" value="MBL1408094.1"/>
    <property type="molecule type" value="Genomic_DNA"/>
</dbReference>
<reference evidence="6 7" key="1">
    <citation type="submission" date="2021-01" db="EMBL/GenBank/DDBJ databases">
        <title>C459-1 draft genome sequence.</title>
        <authorList>
            <person name="Zhang X.-F."/>
        </authorList>
    </citation>
    <scope>NUCLEOTIDE SEQUENCE [LARGE SCALE GENOMIC DNA]</scope>
    <source>
        <strain evidence="7">C459-1</strain>
    </source>
</reference>
<organism evidence="6 7">
    <name type="scientific">Sphingobacterium faecale</name>
    <dbReference type="NCBI Taxonomy" id="2803775"/>
    <lineage>
        <taxon>Bacteria</taxon>
        <taxon>Pseudomonadati</taxon>
        <taxon>Bacteroidota</taxon>
        <taxon>Sphingobacteriia</taxon>
        <taxon>Sphingobacteriales</taxon>
        <taxon>Sphingobacteriaceae</taxon>
        <taxon>Sphingobacterium</taxon>
    </lineage>
</organism>
<feature type="chain" id="PRO_5047171553" evidence="4">
    <location>
        <begin position="32"/>
        <end position="404"/>
    </location>
</feature>
<dbReference type="SUPFAM" id="SSF56935">
    <property type="entry name" value="Porins"/>
    <property type="match status" value="1"/>
</dbReference>
<feature type="domain" description="Porin" evidence="5">
    <location>
        <begin position="94"/>
        <end position="326"/>
    </location>
</feature>
<dbReference type="InterPro" id="IPR033900">
    <property type="entry name" value="Gram_neg_porin_domain"/>
</dbReference>
<keyword evidence="3" id="KW-0472">Membrane</keyword>
<evidence type="ECO:0000259" key="5">
    <source>
        <dbReference type="Pfam" id="PF13609"/>
    </source>
</evidence>
<name>A0ABS1R064_9SPHI</name>
<gene>
    <name evidence="6" type="ORF">JKG61_04965</name>
</gene>
<comment type="caution">
    <text evidence="6">The sequence shown here is derived from an EMBL/GenBank/DDBJ whole genome shotgun (WGS) entry which is preliminary data.</text>
</comment>
<evidence type="ECO:0000256" key="2">
    <source>
        <dbReference type="ARBA" id="ARBA00022729"/>
    </source>
</evidence>
<evidence type="ECO:0000313" key="6">
    <source>
        <dbReference type="EMBL" id="MBL1408094.1"/>
    </source>
</evidence>
<evidence type="ECO:0000313" key="7">
    <source>
        <dbReference type="Proteomes" id="UP000625283"/>
    </source>
</evidence>
<proteinExistence type="predicted"/>
<comment type="subcellular location">
    <subcellularLocation>
        <location evidence="1">Cell outer membrane</location>
        <topology evidence="1">Multi-pass membrane protein</topology>
    </subcellularLocation>
</comment>
<dbReference type="InterPro" id="IPR050298">
    <property type="entry name" value="Gram-neg_bact_OMP"/>
</dbReference>
<evidence type="ECO:0000256" key="3">
    <source>
        <dbReference type="ARBA" id="ARBA00023136"/>
    </source>
</evidence>
<sequence>MKTYPTFLKTVFSKIIITSLLLAIYTIPSHAQDAKDSIEMRIRPYAGLRGHAAIYDRKMDIQENASRIGTEVAMKKGKLGFVAAAELQVNMLRGGSSFNADGSLSGGFLTIQSGQNQQVFGNRLGYLGVEFERLGRLTFGKQWSVYRDVTAYTDRFNVFGSKGSATFIGGTDGGANGTGRADQSIIYRNQIGRFYIGGQVQARGANNHRFIDGLGASAQMQIIPELRIGAAFNKAFLSDNLINDGKILGLSGQPIYATLGGDFKGKKIDFSAVAVLQKNGDFTQGHYADPLGQYATPTVVFDATGLELFAKYKWNKLSLLAGYNLYIPSFKPNNNHPITDPIDKGFKRNDLILGVSYQPIRFVQFYSEQRISNGRTALGAKEDAVFTIGMKIDLSTQLSKMIAL</sequence>
<dbReference type="PANTHER" id="PTHR34501">
    <property type="entry name" value="PROTEIN YDDL-RELATED"/>
    <property type="match status" value="1"/>
</dbReference>
<evidence type="ECO:0000256" key="4">
    <source>
        <dbReference type="SAM" id="SignalP"/>
    </source>
</evidence>
<feature type="signal peptide" evidence="4">
    <location>
        <begin position="1"/>
        <end position="31"/>
    </location>
</feature>
<keyword evidence="7" id="KW-1185">Reference proteome</keyword>
<dbReference type="InterPro" id="IPR023614">
    <property type="entry name" value="Porin_dom_sf"/>
</dbReference>
<dbReference type="Gene3D" id="2.40.160.10">
    <property type="entry name" value="Porin"/>
    <property type="match status" value="1"/>
</dbReference>
<protein>
    <submittedName>
        <fullName evidence="6">Porin</fullName>
    </submittedName>
</protein>
<accession>A0ABS1R064</accession>
<dbReference type="RefSeq" id="WP_202101870.1">
    <property type="nucleotide sequence ID" value="NZ_JAERTY010000002.1"/>
</dbReference>
<dbReference type="Proteomes" id="UP000625283">
    <property type="component" value="Unassembled WGS sequence"/>
</dbReference>
<dbReference type="Pfam" id="PF13609">
    <property type="entry name" value="Porin_4"/>
    <property type="match status" value="1"/>
</dbReference>